<feature type="compositionally biased region" description="Basic and acidic residues" evidence="1">
    <location>
        <begin position="394"/>
        <end position="406"/>
    </location>
</feature>
<feature type="compositionally biased region" description="Polar residues" evidence="1">
    <location>
        <begin position="657"/>
        <end position="675"/>
    </location>
</feature>
<name>A0ABY0H426_9PEZI</name>
<organism evidence="2 3">
    <name type="scientific">Monosporascus cannonballus</name>
    <dbReference type="NCBI Taxonomy" id="155416"/>
    <lineage>
        <taxon>Eukaryota</taxon>
        <taxon>Fungi</taxon>
        <taxon>Dikarya</taxon>
        <taxon>Ascomycota</taxon>
        <taxon>Pezizomycotina</taxon>
        <taxon>Sordariomycetes</taxon>
        <taxon>Xylariomycetidae</taxon>
        <taxon>Xylariales</taxon>
        <taxon>Xylariales incertae sedis</taxon>
        <taxon>Monosporascus</taxon>
    </lineage>
</organism>
<proteinExistence type="predicted"/>
<feature type="region of interest" description="Disordered" evidence="1">
    <location>
        <begin position="804"/>
        <end position="952"/>
    </location>
</feature>
<feature type="compositionally biased region" description="Basic and acidic residues" evidence="1">
    <location>
        <begin position="848"/>
        <end position="857"/>
    </location>
</feature>
<dbReference type="Proteomes" id="UP000294003">
    <property type="component" value="Unassembled WGS sequence"/>
</dbReference>
<evidence type="ECO:0000313" key="2">
    <source>
        <dbReference type="EMBL" id="RYO81234.1"/>
    </source>
</evidence>
<accession>A0ABY0H426</accession>
<feature type="compositionally biased region" description="Polar residues" evidence="1">
    <location>
        <begin position="878"/>
        <end position="900"/>
    </location>
</feature>
<feature type="region of interest" description="Disordered" evidence="1">
    <location>
        <begin position="653"/>
        <end position="678"/>
    </location>
</feature>
<feature type="compositionally biased region" description="Basic and acidic residues" evidence="1">
    <location>
        <begin position="1003"/>
        <end position="1019"/>
    </location>
</feature>
<feature type="region of interest" description="Disordered" evidence="1">
    <location>
        <begin position="559"/>
        <end position="597"/>
    </location>
</feature>
<protein>
    <submittedName>
        <fullName evidence="2">Uncharacterized protein</fullName>
    </submittedName>
</protein>
<evidence type="ECO:0000313" key="3">
    <source>
        <dbReference type="Proteomes" id="UP000294003"/>
    </source>
</evidence>
<sequence length="1041" mass="113538">MQRRNSTRSSKSLDRRKSTSSAKSVHLEHIPPETAERDAQAAATRAFARARDRSTMGTSLWLSPRSNGRPSSSNGYAARECVNVEPELRRQQSVRFVQPRPPPMKKASTVTGDVTPTRGIGPGSIHATETAVDSRFKCSAFTSGMASAARGTAGDYITALITSEEYYTPEDDIASVPSSYRRIRKSRSMYSSSEPSAVAEIQSDRHFAAMTNGFPSSGGNMASLTNENKPPSRLKAPKSMSFLRNRRDQYAAFPISQYSMSCRSKPTGDKAFKKSLRDVGNAPQSTSLKAPRDGGLRDRARKVSQGFKHKLKNLLNLNKGDNTDSMAFPPQQIEASTTHNAEIERSANRIDDTFLAEPPTDEGALSHVTSGVPSLHTVPSCQQLRSRQGSLESLRSERKVSDERSRATSWSNSDVSAVTSTNSLKRDWERQRLPVIKENGTHVSSSSARRAPALDHSIQPNISVIPLQQPMPNQVTTVNGQRIYSALMKRVNGKQKQPQNIDLQRKRSIEGPRRTGTIQPRGSSYNHEDRELEIPTTIRQVVVNDSDHESVRTAETVITTSRPKTRDEPGETCTGTGNTQENGAVPPSTTTTSTDMAHGTEHKYGRLLAGPDTGGKHLVRDSSGRKSALFGSPACHLFRTTSPYRRALQESMKAAADSSQPKSPEFNPSMQSLTNIPMRCPSTCDSEVDKKMQYAKSIYSCTSEEPKNSSCNSISTGGGFPKPPKTDGEAAVFVDPPVYRPAPPVPPRNRIVSSTSSVEWKTWLPANASKLEGSSGRWEREGLHYKLPSMPLPSRHIRERTQITDEVEDGDGNGQLDVYQPTRPDTMVASTEHSSKRSAYLPHPTTKVKVEPSSSDKENEEPQPPPIPPRSGLRITPSLVSVESGSGQFQAPMGPSTSAPVNPKPHKSLAHVQSLNPPGGSQVRESGRFISRLPRREPRAMNQSGTTPSPGIAAAVDKQFGMLGHAAITRRKAILVTPIKSENVSPRTGPGGDQYGEGGSDIIRPEPGRDPPETGGKKMVDMFLSSRRRRMASSEDGSVFL</sequence>
<keyword evidence="3" id="KW-1185">Reference proteome</keyword>
<reference evidence="2 3" key="1">
    <citation type="submission" date="2018-06" db="EMBL/GenBank/DDBJ databases">
        <title>Complete Genomes of Monosporascus.</title>
        <authorList>
            <person name="Robinson A.J."/>
            <person name="Natvig D.O."/>
        </authorList>
    </citation>
    <scope>NUCLEOTIDE SEQUENCE [LARGE SCALE GENOMIC DNA]</scope>
    <source>
        <strain evidence="2 3">CBS 609.92</strain>
    </source>
</reference>
<feature type="compositionally biased region" description="Low complexity" evidence="1">
    <location>
        <begin position="63"/>
        <end position="75"/>
    </location>
</feature>
<feature type="region of interest" description="Disordered" evidence="1">
    <location>
        <begin position="1"/>
        <end position="76"/>
    </location>
</feature>
<feature type="compositionally biased region" description="Gly residues" evidence="1">
    <location>
        <begin position="989"/>
        <end position="999"/>
    </location>
</feature>
<feature type="compositionally biased region" description="Polar residues" evidence="1">
    <location>
        <begin position="367"/>
        <end position="393"/>
    </location>
</feature>
<comment type="caution">
    <text evidence="2">The sequence shown here is derived from an EMBL/GenBank/DDBJ whole genome shotgun (WGS) entry which is preliminary data.</text>
</comment>
<feature type="compositionally biased region" description="Basic and acidic residues" evidence="1">
    <location>
        <begin position="25"/>
        <end position="39"/>
    </location>
</feature>
<feature type="region of interest" description="Disordered" evidence="1">
    <location>
        <begin position="980"/>
        <end position="1019"/>
    </location>
</feature>
<evidence type="ECO:0000256" key="1">
    <source>
        <dbReference type="SAM" id="MobiDB-lite"/>
    </source>
</evidence>
<dbReference type="EMBL" id="QJNS01000257">
    <property type="protein sequence ID" value="RYO81234.1"/>
    <property type="molecule type" value="Genomic_DNA"/>
</dbReference>
<gene>
    <name evidence="2" type="ORF">DL762_007232</name>
</gene>
<feature type="region of interest" description="Disordered" evidence="1">
    <location>
        <begin position="357"/>
        <end position="413"/>
    </location>
</feature>
<feature type="compositionally biased region" description="Polar residues" evidence="1">
    <location>
        <begin position="573"/>
        <end position="595"/>
    </location>
</feature>
<feature type="region of interest" description="Disordered" evidence="1">
    <location>
        <begin position="98"/>
        <end position="125"/>
    </location>
</feature>